<reference evidence="4" key="1">
    <citation type="journal article" date="2021" name="Int. J. Syst. Evol. Microbiol.">
        <title>Bradyrhizobium septentrionale sp. nov. (sv. septentrionale) and Bradyrhizobium quebecense sp. nov. (sv. septentrionale) associated with legumes native to Canada possess rearranged symbiosis genes and numerous insertion sequences.</title>
        <authorList>
            <person name="Bromfield E.S.P."/>
            <person name="Cloutier S."/>
        </authorList>
    </citation>
    <scope>NUCLEOTIDE SEQUENCE</scope>
    <source>
        <strain evidence="4">5S5</strain>
    </source>
</reference>
<accession>A0ABZ2NWV3</accession>
<dbReference type="RefSeq" id="WP_224924218.1">
    <property type="nucleotide sequence ID" value="NZ_CP147708.1"/>
</dbReference>
<evidence type="ECO:0000256" key="1">
    <source>
        <dbReference type="ARBA" id="ARBA00022598"/>
    </source>
</evidence>
<evidence type="ECO:0000256" key="3">
    <source>
        <dbReference type="ARBA" id="ARBA00022840"/>
    </source>
</evidence>
<keyword evidence="5" id="KW-1185">Reference proteome</keyword>
<dbReference type="EMBL" id="CP147711">
    <property type="protein sequence ID" value="WXC79016.1"/>
    <property type="molecule type" value="Genomic_DNA"/>
</dbReference>
<keyword evidence="1" id="KW-0436">Ligase</keyword>
<keyword evidence="3" id="KW-0067">ATP-binding</keyword>
<evidence type="ECO:0000313" key="5">
    <source>
        <dbReference type="Proteomes" id="UP001432046"/>
    </source>
</evidence>
<organism evidence="4 5">
    <name type="scientific">Bradyrhizobium septentrionale</name>
    <dbReference type="NCBI Taxonomy" id="1404411"/>
    <lineage>
        <taxon>Bacteria</taxon>
        <taxon>Pseudomonadati</taxon>
        <taxon>Pseudomonadota</taxon>
        <taxon>Alphaproteobacteria</taxon>
        <taxon>Hyphomicrobiales</taxon>
        <taxon>Nitrobacteraceae</taxon>
        <taxon>Bradyrhizobium</taxon>
    </lineage>
</organism>
<dbReference type="InterPro" id="IPR052032">
    <property type="entry name" value="ATP-dep_AA_Ligase"/>
</dbReference>
<proteinExistence type="predicted"/>
<evidence type="ECO:0000256" key="2">
    <source>
        <dbReference type="ARBA" id="ARBA00022741"/>
    </source>
</evidence>
<evidence type="ECO:0000313" key="4">
    <source>
        <dbReference type="EMBL" id="WXC79016.1"/>
    </source>
</evidence>
<dbReference type="PANTHER" id="PTHR43585:SF2">
    <property type="entry name" value="ATP-GRASP ENZYME FSQD"/>
    <property type="match status" value="1"/>
</dbReference>
<gene>
    <name evidence="4" type="ORF">WDK88_38165</name>
</gene>
<name>A0ABZ2NWV3_9BRAD</name>
<reference evidence="4" key="2">
    <citation type="submission" date="2024-03" db="EMBL/GenBank/DDBJ databases">
        <authorList>
            <person name="Bromfield E.S.P."/>
            <person name="Cloutier S."/>
        </authorList>
    </citation>
    <scope>NUCLEOTIDE SEQUENCE</scope>
    <source>
        <strain evidence="4">5S5</strain>
    </source>
</reference>
<sequence length="124" mass="13452">MSAAQIPAIFQPHFNADLYDEVTRPPEQMSNEEIVEFHAQVLRGRKLEFVIAGCETGVELANLLSERLGLPSNGTALSAARRDKARLADALGAAGVRSIRQVVYTAALPGSSLNLCCSRRTQTR</sequence>
<dbReference type="Proteomes" id="UP001432046">
    <property type="component" value="Chromosome"/>
</dbReference>
<keyword evidence="2" id="KW-0547">Nucleotide-binding</keyword>
<protein>
    <submittedName>
        <fullName evidence="4">Uncharacterized protein</fullName>
    </submittedName>
</protein>
<dbReference type="PANTHER" id="PTHR43585">
    <property type="entry name" value="FUMIPYRROLE BIOSYNTHESIS PROTEIN C"/>
    <property type="match status" value="1"/>
</dbReference>